<dbReference type="AlphaFoldDB" id="A0A075MSK0"/>
<dbReference type="KEGG" id="nev:NTE_00242"/>
<protein>
    <submittedName>
        <fullName evidence="1">Uncharacterized protein</fullName>
    </submittedName>
</protein>
<dbReference type="Proteomes" id="UP000028194">
    <property type="component" value="Chromosome"/>
</dbReference>
<accession>A0A075MSK0</accession>
<evidence type="ECO:0000313" key="1">
    <source>
        <dbReference type="EMBL" id="AIF82324.1"/>
    </source>
</evidence>
<proteinExistence type="predicted"/>
<dbReference type="HOGENOM" id="CLU_184936_0_0_2"/>
<organism evidence="1 2">
    <name type="scientific">Candidatus Nitrososphaera evergladensis SR1</name>
    <dbReference type="NCBI Taxonomy" id="1459636"/>
    <lineage>
        <taxon>Archaea</taxon>
        <taxon>Nitrososphaerota</taxon>
        <taxon>Nitrososphaeria</taxon>
        <taxon>Nitrososphaerales</taxon>
        <taxon>Nitrososphaeraceae</taxon>
        <taxon>Nitrososphaera</taxon>
    </lineage>
</organism>
<reference evidence="1 2" key="1">
    <citation type="journal article" date="2014" name="PLoS ONE">
        <title>Genome Sequence of Candidatus Nitrososphaera evergladensis from Group I.1b Enriched from Everglades Soil Reveals Novel Genomic Features of the Ammonia-Oxidizing Archaea.</title>
        <authorList>
            <person name="Zhalnina K.V."/>
            <person name="Dias R."/>
            <person name="Leonard M.T."/>
            <person name="Dorr de Quadros P."/>
            <person name="Camargo F.A."/>
            <person name="Drew J.C."/>
            <person name="Farmerie W.G."/>
            <person name="Daroub S.H."/>
            <person name="Triplett E.W."/>
        </authorList>
    </citation>
    <scope>NUCLEOTIDE SEQUENCE [LARGE SCALE GENOMIC DNA]</scope>
    <source>
        <strain evidence="1 2">SR1</strain>
    </source>
</reference>
<name>A0A075MSK0_9ARCH</name>
<keyword evidence="2" id="KW-1185">Reference proteome</keyword>
<dbReference type="EMBL" id="CP007174">
    <property type="protein sequence ID" value="AIF82324.1"/>
    <property type="molecule type" value="Genomic_DNA"/>
</dbReference>
<dbReference type="OrthoDB" id="9475at2157"/>
<dbReference type="RefSeq" id="WP_148699331.1">
    <property type="nucleotide sequence ID" value="NZ_CP007174.1"/>
</dbReference>
<evidence type="ECO:0000313" key="2">
    <source>
        <dbReference type="Proteomes" id="UP000028194"/>
    </source>
</evidence>
<dbReference type="STRING" id="1459636.NTE_00242"/>
<sequence>MNIENEAGNIVIAKTYNSSTNNGRKVSYAFVDQAHALCLDKKDIIIAEIEACERLLKYAENESDQETVKNELSELKMALDLLT</sequence>
<gene>
    <name evidence="1" type="ORF">NTE_00242</name>
</gene>
<dbReference type="GeneID" id="41596157"/>